<evidence type="ECO:0000256" key="1">
    <source>
        <dbReference type="SAM" id="MobiDB-lite"/>
    </source>
</evidence>
<feature type="compositionally biased region" description="Low complexity" evidence="1">
    <location>
        <begin position="106"/>
        <end position="117"/>
    </location>
</feature>
<feature type="region of interest" description="Disordered" evidence="1">
    <location>
        <begin position="83"/>
        <end position="123"/>
    </location>
</feature>
<comment type="caution">
    <text evidence="2">The sequence shown here is derived from an EMBL/GenBank/DDBJ whole genome shotgun (WGS) entry which is preliminary data.</text>
</comment>
<feature type="region of interest" description="Disordered" evidence="1">
    <location>
        <begin position="1"/>
        <end position="22"/>
    </location>
</feature>
<proteinExistence type="predicted"/>
<name>A0A8T0SNA6_PANVG</name>
<dbReference type="EMBL" id="CM029045">
    <property type="protein sequence ID" value="KAG2598625.1"/>
    <property type="molecule type" value="Genomic_DNA"/>
</dbReference>
<sequence>MQSGPAVSCHDDGRSPNAKATVARTFRNSRSIRSASGDFLFLSFQTRHAVSTSSPVPYFLPPKKKSSPFSFSASLSSVILFPVTPPGVPSSSDRRPWESRAPRPRAPGAPELLAPRLRGAETR</sequence>
<protein>
    <submittedName>
        <fullName evidence="2">Uncharacterized protein</fullName>
    </submittedName>
</protein>
<dbReference type="Proteomes" id="UP000823388">
    <property type="component" value="Chromosome 5K"/>
</dbReference>
<accession>A0A8T0SNA6</accession>
<feature type="compositionally biased region" description="Basic and acidic residues" evidence="1">
    <location>
        <begin position="92"/>
        <end position="101"/>
    </location>
</feature>
<evidence type="ECO:0000313" key="2">
    <source>
        <dbReference type="EMBL" id="KAG2598625.1"/>
    </source>
</evidence>
<reference evidence="2" key="1">
    <citation type="submission" date="2020-05" db="EMBL/GenBank/DDBJ databases">
        <title>WGS assembly of Panicum virgatum.</title>
        <authorList>
            <person name="Lovell J.T."/>
            <person name="Jenkins J."/>
            <person name="Shu S."/>
            <person name="Juenger T.E."/>
            <person name="Schmutz J."/>
        </authorList>
    </citation>
    <scope>NUCLEOTIDE SEQUENCE</scope>
    <source>
        <strain evidence="2">AP13</strain>
    </source>
</reference>
<organism evidence="2 3">
    <name type="scientific">Panicum virgatum</name>
    <name type="common">Blackwell switchgrass</name>
    <dbReference type="NCBI Taxonomy" id="38727"/>
    <lineage>
        <taxon>Eukaryota</taxon>
        <taxon>Viridiplantae</taxon>
        <taxon>Streptophyta</taxon>
        <taxon>Embryophyta</taxon>
        <taxon>Tracheophyta</taxon>
        <taxon>Spermatophyta</taxon>
        <taxon>Magnoliopsida</taxon>
        <taxon>Liliopsida</taxon>
        <taxon>Poales</taxon>
        <taxon>Poaceae</taxon>
        <taxon>PACMAD clade</taxon>
        <taxon>Panicoideae</taxon>
        <taxon>Panicodae</taxon>
        <taxon>Paniceae</taxon>
        <taxon>Panicinae</taxon>
        <taxon>Panicum</taxon>
        <taxon>Panicum sect. Hiantes</taxon>
    </lineage>
</organism>
<evidence type="ECO:0000313" key="3">
    <source>
        <dbReference type="Proteomes" id="UP000823388"/>
    </source>
</evidence>
<gene>
    <name evidence="2" type="ORF">PVAP13_5KG405300</name>
</gene>
<dbReference type="AlphaFoldDB" id="A0A8T0SNA6"/>
<keyword evidence="3" id="KW-1185">Reference proteome</keyword>